<sequence>MKQNTRIARLVRNKRVKKLANFATVAMLVCPLAIGAVKALAENVEEPLATEEVISVEIGKNQEETPEIANSVLEVVPETKKVESEPIAPYIINEGSIGDYDLGNFQLQFFPVQERMFALEDKGVDVSSAVVIQQKIHKYLIDFGDHPSGDWNQLMAWLNEFDAEVTRLENENTGERPSSSLEDLGIDATELRSLMDQIKYALANTGSYTEESYALFLAGGDGTPQQNLVYAQGTLDKTDWLSAAIAQQNVDILVEELSYCLNLLVLAETPEPEVKVNITINYVSPENGTINTLTQEAIEGKPFTATAPDTFTQSTGPKFYRTSDASQTIASASEGAVITFNYEKIMATMNDVIVDGPSTAKVGDTVNYRMESTTYFNFGDPRIDYLEFEAGHPVTISDPSAAEITAGSVKFLKAGTYTLAGAAVSEPFTVTVTDKDVTLPVKPTIISKEWIVTGTTSIKAGGVLEFGVTEKVTYSDGKVTTKAITLPTGYVFTSTDPADAISCNKVTFGKNEGKRTISLVTKARTGETIVGLEVTVTKDGKPVYPTSPTKPVQPESGSKVAGGSNNQNNTTSLNTTGKNQNGSNITSKQESSKNLPTTGEKETLTMFLSGLVALGGMLVVVFKRRNKEVQ</sequence>
<accession>A0A0S3KAM6</accession>
<feature type="domain" description="Gram-positive cocci surface proteins LPxTG" evidence="8">
    <location>
        <begin position="595"/>
        <end position="630"/>
    </location>
</feature>
<dbReference type="RefSeq" id="WP_071878349.1">
    <property type="nucleotide sequence ID" value="NZ_JXLC01000018.1"/>
</dbReference>
<dbReference type="Proteomes" id="UP000065511">
    <property type="component" value="Chromosome"/>
</dbReference>
<dbReference type="Pfam" id="PF00746">
    <property type="entry name" value="Gram_pos_anchor"/>
    <property type="match status" value="1"/>
</dbReference>
<evidence type="ECO:0000313" key="11">
    <source>
        <dbReference type="Proteomes" id="UP000065511"/>
    </source>
</evidence>
<evidence type="ECO:0000259" key="8">
    <source>
        <dbReference type="PROSITE" id="PS50847"/>
    </source>
</evidence>
<feature type="compositionally biased region" description="Polar residues" evidence="5">
    <location>
        <begin position="577"/>
        <end position="597"/>
    </location>
</feature>
<organism evidence="10 12">
    <name type="scientific">Enterococcus silesiacus</name>
    <dbReference type="NCBI Taxonomy" id="332949"/>
    <lineage>
        <taxon>Bacteria</taxon>
        <taxon>Bacillati</taxon>
        <taxon>Bacillota</taxon>
        <taxon>Bacilli</taxon>
        <taxon>Lactobacillales</taxon>
        <taxon>Enterococcaceae</taxon>
        <taxon>Enterococcus</taxon>
    </lineage>
</organism>
<dbReference type="KEGG" id="ess:ATZ33_07965"/>
<dbReference type="AlphaFoldDB" id="A0A0S3KAM6"/>
<gene>
    <name evidence="9" type="ORF">ATZ33_07965</name>
    <name evidence="10" type="ORF">RV15_GL001050</name>
</gene>
<dbReference type="NCBIfam" id="TIGR01167">
    <property type="entry name" value="LPXTG_anchor"/>
    <property type="match status" value="1"/>
</dbReference>
<feature type="transmembrane region" description="Helical" evidence="6">
    <location>
        <begin position="604"/>
        <end position="622"/>
    </location>
</feature>
<evidence type="ECO:0000313" key="10">
    <source>
        <dbReference type="EMBL" id="OJG90699.1"/>
    </source>
</evidence>
<keyword evidence="1" id="KW-0134">Cell wall</keyword>
<keyword evidence="6" id="KW-1133">Transmembrane helix</keyword>
<dbReference type="Proteomes" id="UP000183039">
    <property type="component" value="Unassembled WGS sequence"/>
</dbReference>
<keyword evidence="6" id="KW-0472">Membrane</keyword>
<feature type="chain" id="PRO_5043321346" evidence="7">
    <location>
        <begin position="42"/>
        <end position="630"/>
    </location>
</feature>
<keyword evidence="6" id="KW-0812">Transmembrane</keyword>
<evidence type="ECO:0000256" key="2">
    <source>
        <dbReference type="ARBA" id="ARBA00022525"/>
    </source>
</evidence>
<name>A0A0S3KAM6_9ENTE</name>
<evidence type="ECO:0000256" key="4">
    <source>
        <dbReference type="ARBA" id="ARBA00023088"/>
    </source>
</evidence>
<dbReference type="PROSITE" id="PS50847">
    <property type="entry name" value="GRAM_POS_ANCHORING"/>
    <property type="match status" value="1"/>
</dbReference>
<evidence type="ECO:0000313" key="9">
    <source>
        <dbReference type="EMBL" id="ALS01304.1"/>
    </source>
</evidence>
<dbReference type="EMBL" id="CP013614">
    <property type="protein sequence ID" value="ALS01304.1"/>
    <property type="molecule type" value="Genomic_DNA"/>
</dbReference>
<proteinExistence type="predicted"/>
<keyword evidence="3 7" id="KW-0732">Signal</keyword>
<protein>
    <submittedName>
        <fullName evidence="10">LPXTG-domain-containing protein cell wall anchor domain</fullName>
    </submittedName>
</protein>
<keyword evidence="11" id="KW-1185">Reference proteome</keyword>
<dbReference type="EMBL" id="JXLC01000018">
    <property type="protein sequence ID" value="OJG90699.1"/>
    <property type="molecule type" value="Genomic_DNA"/>
</dbReference>
<feature type="region of interest" description="Disordered" evidence="5">
    <location>
        <begin position="540"/>
        <end position="598"/>
    </location>
</feature>
<evidence type="ECO:0000256" key="5">
    <source>
        <dbReference type="SAM" id="MobiDB-lite"/>
    </source>
</evidence>
<evidence type="ECO:0000313" key="12">
    <source>
        <dbReference type="Proteomes" id="UP000183039"/>
    </source>
</evidence>
<evidence type="ECO:0000256" key="7">
    <source>
        <dbReference type="SAM" id="SignalP"/>
    </source>
</evidence>
<reference evidence="10 12" key="1">
    <citation type="submission" date="2014-12" db="EMBL/GenBank/DDBJ databases">
        <title>Draft genome sequences of 29 type strains of Enterococci.</title>
        <authorList>
            <person name="Zhong Z."/>
            <person name="Sun Z."/>
            <person name="Liu W."/>
            <person name="Zhang W."/>
            <person name="Zhang H."/>
        </authorList>
    </citation>
    <scope>NUCLEOTIDE SEQUENCE [LARGE SCALE GENOMIC DNA]</scope>
    <source>
        <strain evidence="10 12">DSM 22801</strain>
    </source>
</reference>
<feature type="compositionally biased region" description="Low complexity" evidence="5">
    <location>
        <begin position="564"/>
        <end position="576"/>
    </location>
</feature>
<evidence type="ECO:0000256" key="6">
    <source>
        <dbReference type="SAM" id="Phobius"/>
    </source>
</evidence>
<keyword evidence="4" id="KW-0572">Peptidoglycan-anchor</keyword>
<evidence type="ECO:0000256" key="3">
    <source>
        <dbReference type="ARBA" id="ARBA00022729"/>
    </source>
</evidence>
<evidence type="ECO:0000256" key="1">
    <source>
        <dbReference type="ARBA" id="ARBA00022512"/>
    </source>
</evidence>
<feature type="signal peptide" evidence="7">
    <location>
        <begin position="1"/>
        <end position="41"/>
    </location>
</feature>
<reference evidence="9 11" key="2">
    <citation type="submission" date="2015-12" db="EMBL/GenBank/DDBJ databases">
        <authorList>
            <person name="Lauer A."/>
            <person name="Humrighouse B."/>
            <person name="Loparev V."/>
            <person name="Shewmaker P.L."/>
            <person name="Whitney A.M."/>
            <person name="McLaughlin R.W."/>
        </authorList>
    </citation>
    <scope>NUCLEOTIDE SEQUENCE [LARGE SCALE GENOMIC DNA]</scope>
    <source>
        <strain evidence="9 11">LMG 23085</strain>
    </source>
</reference>
<keyword evidence="2" id="KW-0964">Secreted</keyword>
<dbReference type="InterPro" id="IPR019931">
    <property type="entry name" value="LPXTG_anchor"/>
</dbReference>